<dbReference type="RefSeq" id="WP_301141144.1">
    <property type="nucleotide sequence ID" value="NZ_JAUHQA010000001.1"/>
</dbReference>
<evidence type="ECO:0000313" key="1">
    <source>
        <dbReference type="EMBL" id="MDN4479904.1"/>
    </source>
</evidence>
<evidence type="ECO:0000313" key="2">
    <source>
        <dbReference type="Proteomes" id="UP001172708"/>
    </source>
</evidence>
<reference evidence="1" key="1">
    <citation type="submission" date="2023-06" db="EMBL/GenBank/DDBJ databases">
        <title>Egi l300058.</title>
        <authorList>
            <person name="Gao L."/>
            <person name="Fang B.-Z."/>
            <person name="Li W.-J."/>
        </authorList>
    </citation>
    <scope>NUCLEOTIDE SEQUENCE</scope>
    <source>
        <strain evidence="1">EGI L300058</strain>
    </source>
</reference>
<comment type="caution">
    <text evidence="1">The sequence shown here is derived from an EMBL/GenBank/DDBJ whole genome shotgun (WGS) entry which is preliminary data.</text>
</comment>
<name>A0ABT8GEY7_9MICO</name>
<dbReference type="EMBL" id="JAUHQA010000001">
    <property type="protein sequence ID" value="MDN4479904.1"/>
    <property type="molecule type" value="Genomic_DNA"/>
</dbReference>
<evidence type="ECO:0008006" key="3">
    <source>
        <dbReference type="Google" id="ProtNLM"/>
    </source>
</evidence>
<gene>
    <name evidence="1" type="ORF">QQX02_03080</name>
</gene>
<accession>A0ABT8GEY7</accession>
<organism evidence="1 2">
    <name type="scientific">Demequina muriae</name>
    <dbReference type="NCBI Taxonomy" id="3051664"/>
    <lineage>
        <taxon>Bacteria</taxon>
        <taxon>Bacillati</taxon>
        <taxon>Actinomycetota</taxon>
        <taxon>Actinomycetes</taxon>
        <taxon>Micrococcales</taxon>
        <taxon>Demequinaceae</taxon>
        <taxon>Demequina</taxon>
    </lineage>
</organism>
<protein>
    <recommendedName>
        <fullName evidence="3">Phage protein Gp19/Gp15/Gp42</fullName>
    </recommendedName>
</protein>
<dbReference type="Proteomes" id="UP001172708">
    <property type="component" value="Unassembled WGS sequence"/>
</dbReference>
<sequence>MSLALPPDVDALATRLGLLLSDLSGVERARASAALADATALALDEVAPHVAADWSLGAPASVHVIILKAARREYENPQGLRSETVGEHGVTIAFASGVYLTEPEKRSIRRAATGRVGGFVGTVRTPSAYAPETPS</sequence>
<keyword evidence="2" id="KW-1185">Reference proteome</keyword>
<proteinExistence type="predicted"/>